<dbReference type="Gene3D" id="3.30.70.270">
    <property type="match status" value="1"/>
</dbReference>
<feature type="compositionally biased region" description="Basic and acidic residues" evidence="1">
    <location>
        <begin position="82"/>
        <end position="96"/>
    </location>
</feature>
<evidence type="ECO:0000256" key="1">
    <source>
        <dbReference type="SAM" id="MobiDB-lite"/>
    </source>
</evidence>
<dbReference type="InterPro" id="IPR043502">
    <property type="entry name" value="DNA/RNA_pol_sf"/>
</dbReference>
<proteinExistence type="predicted"/>
<dbReference type="Gene3D" id="3.10.10.10">
    <property type="entry name" value="HIV Type 1 Reverse Transcriptase, subunit A, domain 1"/>
    <property type="match status" value="1"/>
</dbReference>
<sequence>MAPRLDIPCDWDGAPGPPMPITRGLEEPARTCPQCNPGAPLDQPQEELNAADSRGGVDGTPAMTQNNTKANTEYTVWWSSTKRAEPGKHQSREDGSPRTVTIDNNAGQEQANVLLGEEGHDGLEGPMLACLQATDCATHLKVSESALEKYQMERLQSHLENFKELFNGRLGKTTSAEHSIDTGNAKPVNLPPYRTSPAKKKLIEEQIDMMLEGGIIEPASGLWAAPALKPTGEPRLQSAGLTLKLRKFSLEELKFLGYRVNPQGILPDMDKVKAVSEFPAPTDVRQVQQFLGLTSYYCRFIKDYAKHAD</sequence>
<keyword evidence="3" id="KW-1185">Reference proteome</keyword>
<evidence type="ECO:0000313" key="3">
    <source>
        <dbReference type="Proteomes" id="UP001152622"/>
    </source>
</evidence>
<dbReference type="EMBL" id="JAINUF010000003">
    <property type="protein sequence ID" value="KAJ8370632.1"/>
    <property type="molecule type" value="Genomic_DNA"/>
</dbReference>
<gene>
    <name evidence="2" type="ORF">SKAU_G00106600</name>
</gene>
<reference evidence="2" key="1">
    <citation type="journal article" date="2023" name="Science">
        <title>Genome structures resolve the early diversification of teleost fishes.</title>
        <authorList>
            <person name="Parey E."/>
            <person name="Louis A."/>
            <person name="Montfort J."/>
            <person name="Bouchez O."/>
            <person name="Roques C."/>
            <person name="Iampietro C."/>
            <person name="Lluch J."/>
            <person name="Castinel A."/>
            <person name="Donnadieu C."/>
            <person name="Desvignes T."/>
            <person name="Floi Bucao C."/>
            <person name="Jouanno E."/>
            <person name="Wen M."/>
            <person name="Mejri S."/>
            <person name="Dirks R."/>
            <person name="Jansen H."/>
            <person name="Henkel C."/>
            <person name="Chen W.J."/>
            <person name="Zahm M."/>
            <person name="Cabau C."/>
            <person name="Klopp C."/>
            <person name="Thompson A.W."/>
            <person name="Robinson-Rechavi M."/>
            <person name="Braasch I."/>
            <person name="Lecointre G."/>
            <person name="Bobe J."/>
            <person name="Postlethwait J.H."/>
            <person name="Berthelot C."/>
            <person name="Roest Crollius H."/>
            <person name="Guiguen Y."/>
        </authorList>
    </citation>
    <scope>NUCLEOTIDE SEQUENCE</scope>
    <source>
        <strain evidence="2">WJC10195</strain>
    </source>
</reference>
<evidence type="ECO:0000313" key="2">
    <source>
        <dbReference type="EMBL" id="KAJ8370632.1"/>
    </source>
</evidence>
<comment type="caution">
    <text evidence="2">The sequence shown here is derived from an EMBL/GenBank/DDBJ whole genome shotgun (WGS) entry which is preliminary data.</text>
</comment>
<feature type="region of interest" description="Disordered" evidence="1">
    <location>
        <begin position="79"/>
        <end position="105"/>
    </location>
</feature>
<organism evidence="2 3">
    <name type="scientific">Synaphobranchus kaupii</name>
    <name type="common">Kaup's arrowtooth eel</name>
    <dbReference type="NCBI Taxonomy" id="118154"/>
    <lineage>
        <taxon>Eukaryota</taxon>
        <taxon>Metazoa</taxon>
        <taxon>Chordata</taxon>
        <taxon>Craniata</taxon>
        <taxon>Vertebrata</taxon>
        <taxon>Euteleostomi</taxon>
        <taxon>Actinopterygii</taxon>
        <taxon>Neopterygii</taxon>
        <taxon>Teleostei</taxon>
        <taxon>Anguilliformes</taxon>
        <taxon>Synaphobranchidae</taxon>
        <taxon>Synaphobranchus</taxon>
    </lineage>
</organism>
<dbReference type="Proteomes" id="UP001152622">
    <property type="component" value="Chromosome 3"/>
</dbReference>
<dbReference type="SUPFAM" id="SSF56672">
    <property type="entry name" value="DNA/RNA polymerases"/>
    <property type="match status" value="1"/>
</dbReference>
<name>A0A9Q1FZV2_SYNKA</name>
<feature type="region of interest" description="Disordered" evidence="1">
    <location>
        <begin position="1"/>
        <end position="45"/>
    </location>
</feature>
<dbReference type="InterPro" id="IPR043128">
    <property type="entry name" value="Rev_trsase/Diguanyl_cyclase"/>
</dbReference>
<dbReference type="PANTHER" id="PTHR37984:SF5">
    <property type="entry name" value="PROTEIN NYNRIN-LIKE"/>
    <property type="match status" value="1"/>
</dbReference>
<protein>
    <submittedName>
        <fullName evidence="2">Uncharacterized protein</fullName>
    </submittedName>
</protein>
<dbReference type="AlphaFoldDB" id="A0A9Q1FZV2"/>
<dbReference type="OrthoDB" id="8948897at2759"/>
<dbReference type="InterPro" id="IPR050951">
    <property type="entry name" value="Retrovirus_Pol_polyprotein"/>
</dbReference>
<dbReference type="PANTHER" id="PTHR37984">
    <property type="entry name" value="PROTEIN CBG26694"/>
    <property type="match status" value="1"/>
</dbReference>
<accession>A0A9Q1FZV2</accession>